<protein>
    <recommendedName>
        <fullName evidence="3">HK97 gp10 family phage protein</fullName>
    </recommendedName>
</protein>
<evidence type="ECO:0000313" key="1">
    <source>
        <dbReference type="EMBL" id="TLS37739.1"/>
    </source>
</evidence>
<sequence>MSARFEIDYEDVKQLQEKFAKIPGKVEEHINTILHNFGVKTVQDTIITRIPVSKKKGKVEKKHAKNSRPLRSITFNLGFETKPKKPYRYLVFPDKGLGTSVHNSPDEFMIEGMNSSTPRIMQEINKKVDQLIKEEF</sequence>
<accession>A0A5R9F5H6</accession>
<comment type="caution">
    <text evidence="1">The sequence shown here is derived from an EMBL/GenBank/DDBJ whole genome shotgun (WGS) entry which is preliminary data.</text>
</comment>
<dbReference type="Proteomes" id="UP000308230">
    <property type="component" value="Unassembled WGS sequence"/>
</dbReference>
<gene>
    <name evidence="1" type="ORF">FCL54_07910</name>
</gene>
<evidence type="ECO:0008006" key="3">
    <source>
        <dbReference type="Google" id="ProtNLM"/>
    </source>
</evidence>
<keyword evidence="2" id="KW-1185">Reference proteome</keyword>
<dbReference type="RefSeq" id="WP_138125110.1">
    <property type="nucleotide sequence ID" value="NZ_SWLG01000005.1"/>
</dbReference>
<proteinExistence type="predicted"/>
<dbReference type="AlphaFoldDB" id="A0A5R9F5H6"/>
<dbReference type="EMBL" id="SWLG01000005">
    <property type="protein sequence ID" value="TLS37739.1"/>
    <property type="molecule type" value="Genomic_DNA"/>
</dbReference>
<organism evidence="1 2">
    <name type="scientific">Exobacillus caeni</name>
    <dbReference type="NCBI Taxonomy" id="2574798"/>
    <lineage>
        <taxon>Bacteria</taxon>
        <taxon>Bacillati</taxon>
        <taxon>Bacillota</taxon>
        <taxon>Bacilli</taxon>
        <taxon>Bacillales</taxon>
        <taxon>Guptibacillaceae</taxon>
        <taxon>Exobacillus</taxon>
    </lineage>
</organism>
<evidence type="ECO:0000313" key="2">
    <source>
        <dbReference type="Proteomes" id="UP000308230"/>
    </source>
</evidence>
<dbReference type="OrthoDB" id="2889120at2"/>
<name>A0A5R9F5H6_9BACL</name>
<reference evidence="1 2" key="1">
    <citation type="submission" date="2019-04" db="EMBL/GenBank/DDBJ databases">
        <title>Bacillus caeni sp. nov., a bacterium isolated from mangrove sediment.</title>
        <authorList>
            <person name="Huang H."/>
            <person name="Mo K."/>
            <person name="Hu Y."/>
        </authorList>
    </citation>
    <scope>NUCLEOTIDE SEQUENCE [LARGE SCALE GENOMIC DNA]</scope>
    <source>
        <strain evidence="1 2">HB172195</strain>
    </source>
</reference>